<keyword evidence="3" id="KW-1185">Reference proteome</keyword>
<evidence type="ECO:0000313" key="2">
    <source>
        <dbReference type="EMBL" id="EWC62996.1"/>
    </source>
</evidence>
<name>W7J1Z7_9PSEU</name>
<comment type="caution">
    <text evidence="2">The sequence shown here is derived from an EMBL/GenBank/DDBJ whole genome shotgun (WGS) entry which is preliminary data.</text>
</comment>
<sequence length="54" mass="6398">MWRRRRRSARRQGQGHRERSRQDPGNTQGHQLSGMANRALVRHRQSSPETAHVR</sequence>
<evidence type="ECO:0000256" key="1">
    <source>
        <dbReference type="SAM" id="MobiDB-lite"/>
    </source>
</evidence>
<evidence type="ECO:0000313" key="3">
    <source>
        <dbReference type="Proteomes" id="UP000019277"/>
    </source>
</evidence>
<gene>
    <name evidence="2" type="ORF">UO65_1706</name>
</gene>
<dbReference type="EMBL" id="AYXG01000060">
    <property type="protein sequence ID" value="EWC62996.1"/>
    <property type="molecule type" value="Genomic_DNA"/>
</dbReference>
<accession>W7J1Z7</accession>
<dbReference type="Proteomes" id="UP000019277">
    <property type="component" value="Unassembled WGS sequence"/>
</dbReference>
<feature type="compositionally biased region" description="Basic residues" evidence="1">
    <location>
        <begin position="1"/>
        <end position="14"/>
    </location>
</feature>
<proteinExistence type="predicted"/>
<feature type="region of interest" description="Disordered" evidence="1">
    <location>
        <begin position="1"/>
        <end position="54"/>
    </location>
</feature>
<dbReference type="STRING" id="909613.UO65_1706"/>
<organism evidence="2 3">
    <name type="scientific">Actinokineospora spheciospongiae</name>
    <dbReference type="NCBI Taxonomy" id="909613"/>
    <lineage>
        <taxon>Bacteria</taxon>
        <taxon>Bacillati</taxon>
        <taxon>Actinomycetota</taxon>
        <taxon>Actinomycetes</taxon>
        <taxon>Pseudonocardiales</taxon>
        <taxon>Pseudonocardiaceae</taxon>
        <taxon>Actinokineospora</taxon>
    </lineage>
</organism>
<reference evidence="2 3" key="1">
    <citation type="journal article" date="2014" name="Genome Announc.">
        <title>Draft Genome Sequence of the Antitrypanosomally Active Sponge-Associated Bacterium Actinokineospora sp. Strain EG49.</title>
        <authorList>
            <person name="Harjes J."/>
            <person name="Ryu T."/>
            <person name="Abdelmohsen U.R."/>
            <person name="Moitinho-Silva L."/>
            <person name="Horn H."/>
            <person name="Ravasi T."/>
            <person name="Hentschel U."/>
        </authorList>
    </citation>
    <scope>NUCLEOTIDE SEQUENCE [LARGE SCALE GENOMIC DNA]</scope>
    <source>
        <strain evidence="2 3">EG49</strain>
    </source>
</reference>
<protein>
    <submittedName>
        <fullName evidence="2">Uncharacterized protein</fullName>
    </submittedName>
</protein>
<dbReference type="AlphaFoldDB" id="W7J1Z7"/>